<name>A0A818PEE9_9BILA</name>
<feature type="non-terminal residue" evidence="1">
    <location>
        <position position="1"/>
    </location>
</feature>
<evidence type="ECO:0000313" key="2">
    <source>
        <dbReference type="Proteomes" id="UP000663844"/>
    </source>
</evidence>
<proteinExistence type="predicted"/>
<comment type="caution">
    <text evidence="1">The sequence shown here is derived from an EMBL/GenBank/DDBJ whole genome shotgun (WGS) entry which is preliminary data.</text>
</comment>
<organism evidence="1 2">
    <name type="scientific">Adineta steineri</name>
    <dbReference type="NCBI Taxonomy" id="433720"/>
    <lineage>
        <taxon>Eukaryota</taxon>
        <taxon>Metazoa</taxon>
        <taxon>Spiralia</taxon>
        <taxon>Gnathifera</taxon>
        <taxon>Rotifera</taxon>
        <taxon>Eurotatoria</taxon>
        <taxon>Bdelloidea</taxon>
        <taxon>Adinetida</taxon>
        <taxon>Adinetidae</taxon>
        <taxon>Adineta</taxon>
    </lineage>
</organism>
<gene>
    <name evidence="1" type="ORF">OXD698_LOCUS7350</name>
</gene>
<reference evidence="1" key="1">
    <citation type="submission" date="2021-02" db="EMBL/GenBank/DDBJ databases">
        <authorList>
            <person name="Nowell W R."/>
        </authorList>
    </citation>
    <scope>NUCLEOTIDE SEQUENCE</scope>
</reference>
<dbReference type="EMBL" id="CAJOAZ010000336">
    <property type="protein sequence ID" value="CAF3619531.1"/>
    <property type="molecule type" value="Genomic_DNA"/>
</dbReference>
<evidence type="ECO:0008006" key="3">
    <source>
        <dbReference type="Google" id="ProtNLM"/>
    </source>
</evidence>
<dbReference type="Proteomes" id="UP000663844">
    <property type="component" value="Unassembled WGS sequence"/>
</dbReference>
<dbReference type="AlphaFoldDB" id="A0A818PEE9"/>
<protein>
    <recommendedName>
        <fullName evidence="3">Metallothionein</fullName>
    </recommendedName>
</protein>
<sequence length="54" mass="5686">GKCGCKEDCLKTGTCSCDTSCEHCHQKNQGCGKEGCKCENCKCPTGTCTCEKSS</sequence>
<evidence type="ECO:0000313" key="1">
    <source>
        <dbReference type="EMBL" id="CAF3619531.1"/>
    </source>
</evidence>
<accession>A0A818PEE9</accession>